<reference evidence="2 3" key="1">
    <citation type="submission" date="2014-12" db="EMBL/GenBank/DDBJ databases">
        <title>Draft genome sequences of 10 type strains of Lactococcus.</title>
        <authorList>
            <person name="Sun Z."/>
            <person name="Zhong Z."/>
            <person name="Liu W."/>
            <person name="Zhang W."/>
            <person name="Zhang H."/>
        </authorList>
    </citation>
    <scope>NUCLEOTIDE SEQUENCE [LARGE SCALE GENOMIC DNA]</scope>
    <source>
        <strain evidence="2 3">DSM 6634</strain>
    </source>
</reference>
<dbReference type="Proteomes" id="UP000218282">
    <property type="component" value="Unassembled WGS sequence"/>
</dbReference>
<proteinExistence type="predicted"/>
<dbReference type="InterPro" id="IPR036514">
    <property type="entry name" value="SGNH_hydro_sf"/>
</dbReference>
<evidence type="ECO:0000313" key="2">
    <source>
        <dbReference type="EMBL" id="PCS08886.1"/>
    </source>
</evidence>
<gene>
    <name evidence="2" type="ORF">RU86_GL000122</name>
</gene>
<sequence length="370" mass="41255">MNWKPIFGYLSSDYRSWPSYLQAEQQVITLTLDAGGASLRLVLENEYGIESLIFSEVTLSHQGEVYLVQVLRQDTICVRPGERIQTDPIAVMFESGDQIVITTQLAKPTIITSGIVTYSDQNISVENRYQNQVEPQEKRFRTRQENPALQFVYGFQYLEAVTDAKTVHFFGDSLTQQGWLMDGLKSRLREEQLDAFGLVNLGIGGNQILVGTDQPASDAYLRHGASGLLRFERDVFSLAVPDTVLLYHGINDCLFGTASAAVIISGLMHYADIVKRYGSRLVACTLTPAGKSDFYQSSFEAKRQAVNAWIRETSLFDSVLDLDFLARDAVSQVKLADEIDRGDGLHYSRAGGHLLAQRLPKVTLLKILGE</sequence>
<dbReference type="InterPro" id="IPR053140">
    <property type="entry name" value="GDSL_Rv0518-like"/>
</dbReference>
<keyword evidence="3" id="KW-1185">Reference proteome</keyword>
<dbReference type="EMBL" id="JXJW01000001">
    <property type="protein sequence ID" value="PCS08886.1"/>
    <property type="molecule type" value="Genomic_DNA"/>
</dbReference>
<protein>
    <recommendedName>
        <fullName evidence="1">SGNH hydrolase-type esterase domain-containing protein</fullName>
    </recommendedName>
</protein>
<organism evidence="2 3">
    <name type="scientific">Pseudolactococcus piscium</name>
    <dbReference type="NCBI Taxonomy" id="1364"/>
    <lineage>
        <taxon>Bacteria</taxon>
        <taxon>Bacillati</taxon>
        <taxon>Bacillota</taxon>
        <taxon>Bacilli</taxon>
        <taxon>Lactobacillales</taxon>
        <taxon>Streptococcaceae</taxon>
        <taxon>Pseudolactococcus</taxon>
    </lineage>
</organism>
<dbReference type="PANTHER" id="PTHR43784:SF2">
    <property type="entry name" value="GDSL-LIKE LIPASE_ACYLHYDROLASE, PUTATIVE (AFU_ORTHOLOGUE AFUA_2G00820)-RELATED"/>
    <property type="match status" value="1"/>
</dbReference>
<dbReference type="AlphaFoldDB" id="A0A2A5S5X1"/>
<name>A0A2A5S5X1_9LACT</name>
<evidence type="ECO:0000313" key="3">
    <source>
        <dbReference type="Proteomes" id="UP000218282"/>
    </source>
</evidence>
<dbReference type="Pfam" id="PF13472">
    <property type="entry name" value="Lipase_GDSL_2"/>
    <property type="match status" value="1"/>
</dbReference>
<dbReference type="RefSeq" id="WP_096813546.1">
    <property type="nucleotide sequence ID" value="NZ_JXJW01000001.1"/>
</dbReference>
<accession>A0A2A5S5X1</accession>
<dbReference type="PANTHER" id="PTHR43784">
    <property type="entry name" value="GDSL-LIKE LIPASE/ACYLHYDROLASE, PUTATIVE (AFU_ORTHOLOGUE AFUA_2G00820)-RELATED"/>
    <property type="match status" value="1"/>
</dbReference>
<feature type="domain" description="SGNH hydrolase-type esterase" evidence="1">
    <location>
        <begin position="169"/>
        <end position="351"/>
    </location>
</feature>
<dbReference type="InterPro" id="IPR013830">
    <property type="entry name" value="SGNH_hydro"/>
</dbReference>
<dbReference type="Gene3D" id="3.40.50.1110">
    <property type="entry name" value="SGNH hydrolase"/>
    <property type="match status" value="1"/>
</dbReference>
<dbReference type="SUPFAM" id="SSF52266">
    <property type="entry name" value="SGNH hydrolase"/>
    <property type="match status" value="1"/>
</dbReference>
<comment type="caution">
    <text evidence="2">The sequence shown here is derived from an EMBL/GenBank/DDBJ whole genome shotgun (WGS) entry which is preliminary data.</text>
</comment>
<evidence type="ECO:0000259" key="1">
    <source>
        <dbReference type="Pfam" id="PF13472"/>
    </source>
</evidence>